<keyword evidence="9" id="KW-1185">Reference proteome</keyword>
<dbReference type="PANTHER" id="PTHR40732">
    <property type="entry name" value="UPF0218 PROTEIN TK1697"/>
    <property type="match status" value="1"/>
</dbReference>
<dbReference type="RefSeq" id="WP_006630235.1">
    <property type="nucleotide sequence ID" value="NZ_AOJD01000067.1"/>
</dbReference>
<dbReference type="Proteomes" id="UP000011523">
    <property type="component" value="Unassembled WGS sequence"/>
</dbReference>
<keyword evidence="2 6" id="KW-0547">Nucleotide-binding</keyword>
<comment type="caution">
    <text evidence="8">The sequence shown here is derived from an EMBL/GenBank/DDBJ whole genome shotgun (WGS) entry which is preliminary data.</text>
</comment>
<evidence type="ECO:0000313" key="9">
    <source>
        <dbReference type="Proteomes" id="UP000011523"/>
    </source>
</evidence>
<evidence type="ECO:0000256" key="1">
    <source>
        <dbReference type="ARBA" id="ARBA00022679"/>
    </source>
</evidence>
<sequence length="227" mass="22930">MTDSPDPLLTLPKSLRDAFKEPLGPVTTDASALLKAADETRERHGSAGTGRPRLIAVGDVVTYHLREAGRAPDVAFVDGKTEREAVREEIASALAETEGRRTTVENPAAALSTALLDALAEALAAADPVTIEVAGEEDLAALPAMLAAPLGSTVVYGQPGEGMVRVAVTPETRRRARELFDGLAGDTAAAYEILGVDPDGVGGTDADGGDGGSSDGGASGDDAAGGA</sequence>
<dbReference type="PATRIC" id="fig|1227485.3.peg.2544"/>
<gene>
    <name evidence="8" type="ORF">C472_12947</name>
</gene>
<evidence type="ECO:0000256" key="6">
    <source>
        <dbReference type="HAMAP-Rule" id="MF_00590"/>
    </source>
</evidence>
<dbReference type="EMBL" id="AOJD01000067">
    <property type="protein sequence ID" value="ELZ34787.1"/>
    <property type="molecule type" value="Genomic_DNA"/>
</dbReference>
<reference evidence="8 9" key="1">
    <citation type="journal article" date="2014" name="PLoS Genet.">
        <title>Phylogenetically driven sequencing of extremely halophilic archaea reveals strategies for static and dynamic osmo-response.</title>
        <authorList>
            <person name="Becker E.A."/>
            <person name="Seitzer P.M."/>
            <person name="Tritt A."/>
            <person name="Larsen D."/>
            <person name="Krusor M."/>
            <person name="Yao A.I."/>
            <person name="Wu D."/>
            <person name="Madern D."/>
            <person name="Eisen J.A."/>
            <person name="Darling A.E."/>
            <person name="Facciotti M.T."/>
        </authorList>
    </citation>
    <scope>NUCLEOTIDE SEQUENCE [LARGE SCALE GENOMIC DNA]</scope>
    <source>
        <strain evidence="8 9">DSM 14210</strain>
    </source>
</reference>
<organism evidence="8 9">
    <name type="scientific">Halorubrum tebenquichense DSM 14210</name>
    <dbReference type="NCBI Taxonomy" id="1227485"/>
    <lineage>
        <taxon>Archaea</taxon>
        <taxon>Methanobacteriati</taxon>
        <taxon>Methanobacteriota</taxon>
        <taxon>Stenosarchaea group</taxon>
        <taxon>Halobacteria</taxon>
        <taxon>Halobacteriales</taxon>
        <taxon>Haloferacaceae</taxon>
        <taxon>Halorubrum</taxon>
    </lineage>
</organism>
<comment type="similarity">
    <text evidence="6">Belongs to the GTP-dependent DPCK family.</text>
</comment>
<dbReference type="GO" id="GO:0005525">
    <property type="term" value="F:GTP binding"/>
    <property type="evidence" value="ECO:0007669"/>
    <property type="project" value="UniProtKB-UniRule"/>
</dbReference>
<dbReference type="Pfam" id="PF04019">
    <property type="entry name" value="DUF359"/>
    <property type="match status" value="1"/>
</dbReference>
<comment type="catalytic activity">
    <reaction evidence="6">
        <text>3'-dephospho-CoA + GTP = GDP + CoA + H(+)</text>
        <dbReference type="Rhea" id="RHEA:61156"/>
        <dbReference type="ChEBI" id="CHEBI:15378"/>
        <dbReference type="ChEBI" id="CHEBI:37565"/>
        <dbReference type="ChEBI" id="CHEBI:57287"/>
        <dbReference type="ChEBI" id="CHEBI:57328"/>
        <dbReference type="ChEBI" id="CHEBI:58189"/>
        <dbReference type="EC" id="2.7.1.237"/>
    </reaction>
</comment>
<proteinExistence type="inferred from homology"/>
<dbReference type="EC" id="2.7.1.237" evidence="6"/>
<feature type="binding site" evidence="6">
    <location>
        <position position="60"/>
    </location>
    <ligand>
        <name>GTP</name>
        <dbReference type="ChEBI" id="CHEBI:37565"/>
    </ligand>
</feature>
<dbReference type="GO" id="GO:0015937">
    <property type="term" value="P:coenzyme A biosynthetic process"/>
    <property type="evidence" value="ECO:0007669"/>
    <property type="project" value="UniProtKB-UniRule"/>
</dbReference>
<feature type="binding site" evidence="6">
    <location>
        <position position="137"/>
    </location>
    <ligand>
        <name>GTP</name>
        <dbReference type="ChEBI" id="CHEBI:37565"/>
    </ligand>
</feature>
<dbReference type="AlphaFoldDB" id="M0DJ88"/>
<comment type="pathway">
    <text evidence="6">Cofactor biosynthesis; coenzyme A biosynthesis.</text>
</comment>
<feature type="binding site" evidence="6">
    <location>
        <position position="78"/>
    </location>
    <ligand>
        <name>GTP</name>
        <dbReference type="ChEBI" id="CHEBI:37565"/>
    </ligand>
</feature>
<name>M0DJ88_9EURY</name>
<evidence type="ECO:0000256" key="5">
    <source>
        <dbReference type="ARBA" id="ARBA00023134"/>
    </source>
</evidence>
<protein>
    <recommendedName>
        <fullName evidence="6">GTP-dependent dephospho-CoA kinase</fullName>
        <ecNumber evidence="6">2.7.1.237</ecNumber>
    </recommendedName>
    <alternativeName>
        <fullName evidence="6">Dephospho-coenzyme A kinase</fullName>
        <shortName evidence="6">DPCK</shortName>
    </alternativeName>
</protein>
<evidence type="ECO:0000256" key="3">
    <source>
        <dbReference type="ARBA" id="ARBA00022777"/>
    </source>
</evidence>
<keyword evidence="4 6" id="KW-0173">Coenzyme A biosynthesis</keyword>
<dbReference type="InterPro" id="IPR007164">
    <property type="entry name" value="GTP-dep_dephospho-CoA_kin"/>
</dbReference>
<evidence type="ECO:0000256" key="2">
    <source>
        <dbReference type="ARBA" id="ARBA00022741"/>
    </source>
</evidence>
<evidence type="ECO:0000256" key="4">
    <source>
        <dbReference type="ARBA" id="ARBA00022993"/>
    </source>
</evidence>
<dbReference type="GO" id="GO:0016301">
    <property type="term" value="F:kinase activity"/>
    <property type="evidence" value="ECO:0007669"/>
    <property type="project" value="UniProtKB-UniRule"/>
</dbReference>
<accession>M0DJ88</accession>
<feature type="binding site" evidence="6">
    <location>
        <position position="59"/>
    </location>
    <ligand>
        <name>GTP</name>
        <dbReference type="ChEBI" id="CHEBI:37565"/>
    </ligand>
</feature>
<feature type="binding site" evidence="6">
    <location>
        <position position="80"/>
    </location>
    <ligand>
        <name>GTP</name>
        <dbReference type="ChEBI" id="CHEBI:37565"/>
    </ligand>
</feature>
<evidence type="ECO:0000313" key="8">
    <source>
        <dbReference type="EMBL" id="ELZ34787.1"/>
    </source>
</evidence>
<feature type="compositionally biased region" description="Gly residues" evidence="7">
    <location>
        <begin position="200"/>
        <end position="227"/>
    </location>
</feature>
<keyword evidence="5 6" id="KW-0342">GTP-binding</keyword>
<keyword evidence="3 6" id="KW-0418">Kinase</keyword>
<evidence type="ECO:0000256" key="7">
    <source>
        <dbReference type="SAM" id="MobiDB-lite"/>
    </source>
</evidence>
<keyword evidence="1 6" id="KW-0808">Transferase</keyword>
<comment type="caution">
    <text evidence="6">Lacks conserved residue(s) required for the propagation of feature annotation.</text>
</comment>
<feature type="binding site" evidence="6">
    <location>
        <position position="61"/>
    </location>
    <ligand>
        <name>GTP</name>
        <dbReference type="ChEBI" id="CHEBI:37565"/>
    </ligand>
</feature>
<dbReference type="UniPathway" id="UPA00241"/>
<feature type="region of interest" description="Disordered" evidence="7">
    <location>
        <begin position="196"/>
        <end position="227"/>
    </location>
</feature>
<dbReference type="HAMAP" id="MF_00590">
    <property type="entry name" value="Dephospho_CoA_kinase_GTP_dep"/>
    <property type="match status" value="1"/>
</dbReference>
<dbReference type="PANTHER" id="PTHR40732:SF1">
    <property type="entry name" value="GTP-DEPENDENT DEPHOSPHO-COA KINASE"/>
    <property type="match status" value="1"/>
</dbReference>
<comment type="function">
    <text evidence="6">Catalyzes the GTP-dependent phosphorylation of the 3'-hydroxyl group of dephosphocoenzyme A to form coenzyme A (CoA).</text>
</comment>